<dbReference type="AlphaFoldDB" id="A6XGR9"/>
<dbReference type="GO" id="GO:0072546">
    <property type="term" value="C:EMC complex"/>
    <property type="evidence" value="ECO:0007669"/>
    <property type="project" value="InterPro"/>
</dbReference>
<dbReference type="PANTHER" id="PTHR12941:SF10">
    <property type="entry name" value="ER MEMBRANE PROTEIN COMPLEX SUBUNIT 8_9 HOMOLOG"/>
    <property type="match status" value="1"/>
</dbReference>
<dbReference type="InterPro" id="IPR005366">
    <property type="entry name" value="EMC8/9"/>
</dbReference>
<sequence length="166" mass="18770">IGEILSSEEIIVKDAIPLCHTNLSLAPAIEIGLAQIQSYIDLEAKLKIVGYYHSDSKYESGDLPPVGRRIADKIQEKQNAAVSIVLDNKKLSGFNLGEVDTPLDLFIKEGSRGWKRGGTLQLSEGSWNEEKLKFHESYKVQKYKELDDFESHLDDIRKDYLNKSFN</sequence>
<reference evidence="1" key="1">
    <citation type="submission" date="2006-06" db="EMBL/GenBank/DDBJ databases">
        <title>The colorless plastid of the green alga Polytomella parva: a repertoire of its functions.</title>
        <authorList>
            <person name="Borza T."/>
            <person name="Rajeswaran A."/>
            <person name="Lee R.W."/>
        </authorList>
    </citation>
    <scope>NUCLEOTIDE SEQUENCE</scope>
    <source>
        <strain evidence="1">SAG 63-3</strain>
    </source>
</reference>
<feature type="non-terminal residue" evidence="1">
    <location>
        <position position="1"/>
    </location>
</feature>
<proteinExistence type="evidence at transcript level"/>
<evidence type="ECO:0000313" key="1">
    <source>
        <dbReference type="EMBL" id="ABH10987.1"/>
    </source>
</evidence>
<dbReference type="CDD" id="cd08060">
    <property type="entry name" value="MPN_UPF0172"/>
    <property type="match status" value="1"/>
</dbReference>
<protein>
    <submittedName>
        <fullName evidence="1">Antenna size regulatory protein</fullName>
    </submittedName>
</protein>
<name>A6XGR9_9CHLO</name>
<organism evidence="1">
    <name type="scientific">Polytomella parva</name>
    <dbReference type="NCBI Taxonomy" id="51329"/>
    <lineage>
        <taxon>Eukaryota</taxon>
        <taxon>Viridiplantae</taxon>
        <taxon>Chlorophyta</taxon>
        <taxon>core chlorophytes</taxon>
        <taxon>Chlorophyceae</taxon>
        <taxon>CS clade</taxon>
        <taxon>Chlamydomonadales</taxon>
        <taxon>Chlamydomonadaceae</taxon>
        <taxon>Polytomella</taxon>
    </lineage>
</organism>
<dbReference type="Pfam" id="PF03665">
    <property type="entry name" value="UPF0172"/>
    <property type="match status" value="1"/>
</dbReference>
<accession>A6XGR9</accession>
<dbReference type="PANTHER" id="PTHR12941">
    <property type="entry name" value="ER MEMBRANE PROTEIN COMPLEX"/>
    <property type="match status" value="1"/>
</dbReference>
<dbReference type="EMBL" id="DQ782747">
    <property type="protein sequence ID" value="ABH10987.1"/>
    <property type="molecule type" value="mRNA"/>
</dbReference>